<keyword evidence="4 7" id="KW-0808">Transferase</keyword>
<keyword evidence="3" id="KW-0328">Glycosyltransferase</keyword>
<name>A0A537IUE6_9BACT</name>
<dbReference type="InterPro" id="IPR029044">
    <property type="entry name" value="Nucleotide-diphossugar_trans"/>
</dbReference>
<dbReference type="PANTHER" id="PTHR43179:SF12">
    <property type="entry name" value="GALACTOFURANOSYLTRANSFERASE GLFT2"/>
    <property type="match status" value="1"/>
</dbReference>
<dbReference type="GO" id="GO:0016757">
    <property type="term" value="F:glycosyltransferase activity"/>
    <property type="evidence" value="ECO:0007669"/>
    <property type="project" value="UniProtKB-KW"/>
</dbReference>
<dbReference type="Proteomes" id="UP000318834">
    <property type="component" value="Unassembled WGS sequence"/>
</dbReference>
<reference evidence="7 8" key="1">
    <citation type="journal article" date="2019" name="Nat. Microbiol.">
        <title>Mediterranean grassland soil C-N compound turnover is dependent on rainfall and depth, and is mediated by genomically divergent microorganisms.</title>
        <authorList>
            <person name="Diamond S."/>
            <person name="Andeer P.F."/>
            <person name="Li Z."/>
            <person name="Crits-Christoph A."/>
            <person name="Burstein D."/>
            <person name="Anantharaman K."/>
            <person name="Lane K.R."/>
            <person name="Thomas B.C."/>
            <person name="Pan C."/>
            <person name="Northen T.R."/>
            <person name="Banfield J.F."/>
        </authorList>
    </citation>
    <scope>NUCLEOTIDE SEQUENCE [LARGE SCALE GENOMIC DNA]</scope>
    <source>
        <strain evidence="7">NP_8</strain>
    </source>
</reference>
<evidence type="ECO:0000313" key="7">
    <source>
        <dbReference type="EMBL" id="TMI74944.1"/>
    </source>
</evidence>
<dbReference type="EMBL" id="VBAP01000050">
    <property type="protein sequence ID" value="TMI74944.1"/>
    <property type="molecule type" value="Genomic_DNA"/>
</dbReference>
<feature type="region of interest" description="Disordered" evidence="5">
    <location>
        <begin position="349"/>
        <end position="372"/>
    </location>
</feature>
<proteinExistence type="inferred from homology"/>
<dbReference type="Pfam" id="PF00535">
    <property type="entry name" value="Glycos_transf_2"/>
    <property type="match status" value="1"/>
</dbReference>
<dbReference type="InterPro" id="IPR001173">
    <property type="entry name" value="Glyco_trans_2-like"/>
</dbReference>
<evidence type="ECO:0000256" key="5">
    <source>
        <dbReference type="SAM" id="MobiDB-lite"/>
    </source>
</evidence>
<comment type="caution">
    <text evidence="7">The sequence shown here is derived from an EMBL/GenBank/DDBJ whole genome shotgun (WGS) entry which is preliminary data.</text>
</comment>
<evidence type="ECO:0000256" key="3">
    <source>
        <dbReference type="ARBA" id="ARBA00022676"/>
    </source>
</evidence>
<dbReference type="SUPFAM" id="SSF53448">
    <property type="entry name" value="Nucleotide-diphospho-sugar transferases"/>
    <property type="match status" value="1"/>
</dbReference>
<comment type="pathway">
    <text evidence="1">Cell wall biogenesis; cell wall polysaccharide biosynthesis.</text>
</comment>
<feature type="domain" description="Glycosyltransferase 2-like" evidence="6">
    <location>
        <begin position="30"/>
        <end position="195"/>
    </location>
</feature>
<dbReference type="CDD" id="cd04186">
    <property type="entry name" value="GT_2_like_c"/>
    <property type="match status" value="1"/>
</dbReference>
<sequence>MPLKSGPRSNADGPRWATPLTDMERPRVAIVIVNWNGWRHTMECLESLRGVTYPDFKIFVVDNGSSRDDVLHLRNWQSGGTLIENDTNLGFSGGNNVGIRRALASPDTAYVLILNNDTIVEPVFLSEMIATAQGHPADMVSPRVLVYGDRKTVDRLGIIVTRALRGYDMKLWEGRQPFCPSGCCALYSRRLLDDIVVKGEYFDEDFFAYAEDVDLGIRAVLRGYRAALAPRAVVYHKGSASTSIRSPFALYHGHRNTLWYLAKSVPASTLLRNLPWVVAGQLLPLVSNAIRGHFRLLVKAKMDGLRGMGRMLAKRKLILGSGNRDAGLLEERLDPRPFYLFPRTKRWTATASARPSPSSGAHPSPPRRPEGP</sequence>
<feature type="compositionally biased region" description="Low complexity" evidence="5">
    <location>
        <begin position="351"/>
        <end position="362"/>
    </location>
</feature>
<dbReference type="AlphaFoldDB" id="A0A537IUE6"/>
<evidence type="ECO:0000256" key="2">
    <source>
        <dbReference type="ARBA" id="ARBA00006739"/>
    </source>
</evidence>
<gene>
    <name evidence="7" type="ORF">E6H05_07370</name>
</gene>
<protein>
    <submittedName>
        <fullName evidence="7">Glycosyltransferase family 2 protein</fullName>
    </submittedName>
</protein>
<evidence type="ECO:0000313" key="8">
    <source>
        <dbReference type="Proteomes" id="UP000318834"/>
    </source>
</evidence>
<evidence type="ECO:0000259" key="6">
    <source>
        <dbReference type="Pfam" id="PF00535"/>
    </source>
</evidence>
<organism evidence="7 8">
    <name type="scientific">Candidatus Segetimicrobium genomatis</name>
    <dbReference type="NCBI Taxonomy" id="2569760"/>
    <lineage>
        <taxon>Bacteria</taxon>
        <taxon>Bacillati</taxon>
        <taxon>Candidatus Sysuimicrobiota</taxon>
        <taxon>Candidatus Sysuimicrobiia</taxon>
        <taxon>Candidatus Sysuimicrobiales</taxon>
        <taxon>Candidatus Segetimicrobiaceae</taxon>
        <taxon>Candidatus Segetimicrobium</taxon>
    </lineage>
</organism>
<accession>A0A537IUE6</accession>
<evidence type="ECO:0000256" key="4">
    <source>
        <dbReference type="ARBA" id="ARBA00022679"/>
    </source>
</evidence>
<dbReference type="PANTHER" id="PTHR43179">
    <property type="entry name" value="RHAMNOSYLTRANSFERASE WBBL"/>
    <property type="match status" value="1"/>
</dbReference>
<evidence type="ECO:0000256" key="1">
    <source>
        <dbReference type="ARBA" id="ARBA00004776"/>
    </source>
</evidence>
<comment type="similarity">
    <text evidence="2">Belongs to the glycosyltransferase 2 family.</text>
</comment>
<dbReference type="Gene3D" id="3.90.550.10">
    <property type="entry name" value="Spore Coat Polysaccharide Biosynthesis Protein SpsA, Chain A"/>
    <property type="match status" value="1"/>
</dbReference>